<dbReference type="InterPro" id="IPR058918">
    <property type="entry name" value="KALRN/TRIO-like_spectrin"/>
</dbReference>
<dbReference type="SUPFAM" id="SSF46966">
    <property type="entry name" value="Spectrin repeat"/>
    <property type="match status" value="6"/>
</dbReference>
<keyword evidence="10" id="KW-0175">Coiled coil</keyword>
<evidence type="ECO:0000259" key="15">
    <source>
        <dbReference type="PROSITE" id="PS50011"/>
    </source>
</evidence>
<dbReference type="SUPFAM" id="SSF48065">
    <property type="entry name" value="DBL homology domain (DH-domain)"/>
    <property type="match status" value="2"/>
</dbReference>
<dbReference type="CDD" id="cd00063">
    <property type="entry name" value="FN3"/>
    <property type="match status" value="1"/>
</dbReference>
<evidence type="ECO:0000256" key="6">
    <source>
        <dbReference type="ARBA" id="ARBA00022741"/>
    </source>
</evidence>
<evidence type="ECO:0000256" key="10">
    <source>
        <dbReference type="SAM" id="Coils"/>
    </source>
</evidence>
<accession>A0A2B4SNE6</accession>
<dbReference type="Gene3D" id="2.30.30.40">
    <property type="entry name" value="SH3 Domains"/>
    <property type="match status" value="2"/>
</dbReference>
<feature type="domain" description="DH" evidence="14">
    <location>
        <begin position="1824"/>
        <end position="2000"/>
    </location>
</feature>
<dbReference type="PROSITE" id="PS50003">
    <property type="entry name" value="PH_DOMAIN"/>
    <property type="match status" value="1"/>
</dbReference>
<comment type="subcellular location">
    <subcellularLocation>
        <location evidence="1">Cytoplasm</location>
    </subcellularLocation>
</comment>
<dbReference type="SMART" id="SM00060">
    <property type="entry name" value="FN3"/>
    <property type="match status" value="1"/>
</dbReference>
<dbReference type="SUPFAM" id="SSF56112">
    <property type="entry name" value="Protein kinase-like (PK-like)"/>
    <property type="match status" value="1"/>
</dbReference>
<keyword evidence="7 9" id="KW-0067">ATP-binding</keyword>
<evidence type="ECO:0000256" key="8">
    <source>
        <dbReference type="PROSITE-ProRule" id="PRU00192"/>
    </source>
</evidence>
<dbReference type="Gene3D" id="2.30.29.30">
    <property type="entry name" value="Pleckstrin-homology domain (PH domain)/Phosphotyrosine-binding domain (PTB)"/>
    <property type="match status" value="2"/>
</dbReference>
<keyword evidence="6 9" id="KW-0547">Nucleotide-binding</keyword>
<evidence type="ECO:0000259" key="16">
    <source>
        <dbReference type="PROSITE" id="PS50853"/>
    </source>
</evidence>
<reference evidence="18" key="1">
    <citation type="journal article" date="2017" name="bioRxiv">
        <title>Comparative analysis of the genomes of Stylophora pistillata and Acropora digitifera provides evidence for extensive differences between species of corals.</title>
        <authorList>
            <person name="Voolstra C.R."/>
            <person name="Li Y."/>
            <person name="Liew Y.J."/>
            <person name="Baumgarten S."/>
            <person name="Zoccola D."/>
            <person name="Flot J.-F."/>
            <person name="Tambutte S."/>
            <person name="Allemand D."/>
            <person name="Aranda M."/>
        </authorList>
    </citation>
    <scope>NUCLEOTIDE SEQUENCE [LARGE SCALE GENOMIC DNA]</scope>
</reference>
<dbReference type="Pfam" id="PF00621">
    <property type="entry name" value="RhoGEF"/>
    <property type="match status" value="2"/>
</dbReference>
<sequence>MRGCTWPSVKPMLKALQECFIAKIHTVYLLKPDGFWERSRLSFGSSKLLFETALTSLEGLTKFIDLDQLTSDLGGTFKYDHSKWINMRMALEKFLYEASSLLAKLEEIQDGLDKEDFSDTLEGLKDQIKHNQHVKKWIIKAPVELLQQEGEKIRSTIKNPSYEDSEDSLTEDDVKKAELQIQELVEGLHTKRQKLRELWNLRKLRLDQCFQYRVFQQDAEKMLVWIRENHQEFLLNYAEIGNDTTSADELQEEHRNFQASCMSVYNNISRVLEVADQLSEAVHYESDRIEALAQAVSCEWKSFDMNINQRSCLLACSVAYHKHSEEFLHNVKLWQEKLQNDEYLDVKEVVGVENLLTDLNDLRQEIEDSFETVGSDSKALLAELQKNPVNVENQFLKNPQFSEEAGSHVMDIYLEVHEQHRQLGMLWEKRKARLKEYLHLCMFDQDSSQVIKWIEDHGETFLSKHTGVGKSLVKAEALLKRHEEFESIAQNTYTNAAKLLEAARHLASTGECDPNEIQKRVDYFEQRVQEFIGRVNRRKTLLKLAVNFYSQTQKLSELVEQLKAQLELEEVSDNPDNIATVLTNLKHQGEATLDSIHTAIDEGETIIEELKLASSDGLDSNSLQHVEKVIKELDRVRRAIEHSWTRRRQQLECWLQLREFERSAKLLKDRLEICDEHLEKGSVALDLPRAKQSLAHLEEQMKDIENAASRTFCRGEELIDYLKQSEIELRVKDPLTLENMDAQSHIYNLLEVLHRKRRDLRDLAEERKIKLEQNLLLRQLESDAKQVVCRVRNCEAILYASAGLGTSLVEAEALLREHEEFQRAIEKTCQSATDVRQRADKLIKDGHFDPEAIRNCAGSMSRRWEQLMNTSEERRKVVTASYSFFKSADQVSFLMDRLIRDYKLEEGDPCSKLIETDSMKRLEAMKAIVQSYDEDKDSIATGLLDVKRNADLFLSTIAPSRNDRPDVTIERVKELQEQLRAQEQQVLEVWHVRRTLADYCLQFLELEQCAKEALDWIHENGECYLSTRTGEGDTDAQTKELLDEHQEFREASEKIRERVKSMLHQAETLIAKSCYHSDGIRQWATAVEKRYKDFARRMKKYRVKLENKLGYTASEHEDDVEWPSLQSLHTQGQQQQQAFALRETSKDSGIHEMTEEKRRSAKRKEFIMNELLQTERTYVADLNCVIENYISAMSNNSEVPPGLAGKESIIFGNIEDIYNFHNSTFLQTLEKFETNPENVGDAFQEWGESFVGMYVAYCKNKPFSNSLLIEHGGSFFADLQFSYGHGLSISAYLIKPVQRITKYQLLLKDLLTCCEEGSESSLQAGLDVMLSVPRRANDAMYVNMLHGYDENIDSLGKVVLQDSFTVFDPKQLRRKGKERHIFLFEQALLFSKETKDADGKIKYLYKNKMKARSLECKQLWVKELREVIQNFQFGTLRERTVRGQTRRKITYCHNVSATSMTSSTSSVTTTASMKSREEKAADRESGVIEDDTISGDFDNLPEGKVLEYNDNVWSVTENYKAGNDEEISLKKGQLVEVLVKPHGSSRWRVRLLLSEGIHPSEGWVPHNALKRSDDRDAKKKRHSDISHSSSEDSVSLSSSDSPTTSWYQGQPANNNGGSPPVRRRSKSGPQLSLRKRSWSKIKMSNKPPTDQSPGTPTRTGKKATGGGSKKLQQLLGASESDIDLLLGRPAEIIHTPKSIPEELSDSHNGGDPEGTAYLPVQPSTSEGELKLHLTDDEEEEDDLEDDIDNDDDKTPEDDVAEAEEEQEEQEEETQLPAEHDDPQQEEDVDQEEIQEEETEEQGVDIVPSTPAPDHEDPEAVALKKRTFVLKELIQTEKDYVKSLGEVVEGFIVELAKPETPEELKGKTRVLFGNIQQIYEWHKSKFLKELEKCEDAPEKLASCFLTSERYLKNYIFYCQNKPKSMNLVHEFRETYFGEVVERLGYRLGIEDYLIKPVQRIMKYQLLLKDFVKYTGKAGLDTTELKKALDMMYVVPKKANDMMNVGMLEGYTGKITAQGTLIMQDTLMVSDPETRKPCKRQVFLFEQLMIFSEPFERKLDWTVYIYRHSIKVNHMNYMEGVGDDQLSFAIWTGSDPDAEIFTMTASSAEKKKDWLQALQKMRESQRAFAIALERPIEYQKQQANGIPPALTPGGPVTTQGQVTPSSSTTLPLTTFATRGHSLSLPNAGSLKKASQIPVPSSQPSRLKHMNLIALETAQSLEDLTSPFSNTSRNKERFVVLEDFKSKDKDHLSVKKGEVVYLVSNKKHDKNWRYVCNFTEDKLGLVPAKILRKEANNNFEDSDTPMSPKKTAGMAKKSKEKILPSITRHRSFNTSDNKDRRTQKKQKDSYLNAFSNKIKQNIDKYRTELSTENDNDTEDIPVTSSNQKGNSEISVPEPPSKPCVREMTSSSLVLHWEPPKLDGGKPITAYTVEYKETGVSVWQAAVPFVAGNSTLIDDLTPGATYQFRVSANSEIGISRPSPISDSITLDVESDDEKKKKNKRKVRSNSRSDPIVWKKDIEDHYNIYAELGRGRFSVVKKSVEKATGQEYAAKLIKKRMVGKEEVEDEIYLLRRLKHPNLSGYIDAFDTTKNFVVIIELLTGGRLFDHLVVMDNLTEKVAIGHVREILEGVQHLRDLSIVHLDLKPQNLLLDGGPLPKVKIIDFGCATEISDSESVVKQVFGNPECSAPELVNRQPVDFTTDAWSIGVITYIILSGVSPFHEESVEETCRNITEVKYEFNPKHFEPISQQGKDFISSLLVKNPKKRADCQNCLNSQWIKMISPRPPSPVRQVKLNTSRLAAFNARRRNQLMERIAVYIFFDFLSSSARPNALTYEQKRQEQHDCIAFSATSQSGRGSGFGGADIPGQGSALAFAFVAVSGSADGILLGS</sequence>
<keyword evidence="18" id="KW-1185">Reference proteome</keyword>
<dbReference type="InterPro" id="IPR018159">
    <property type="entry name" value="Spectrin/alpha-actinin"/>
</dbReference>
<evidence type="ECO:0000313" key="18">
    <source>
        <dbReference type="Proteomes" id="UP000225706"/>
    </source>
</evidence>
<dbReference type="InterPro" id="IPR035899">
    <property type="entry name" value="DBL_dom_sf"/>
</dbReference>
<feature type="compositionally biased region" description="Basic and acidic residues" evidence="11">
    <location>
        <begin position="1143"/>
        <end position="1159"/>
    </location>
</feature>
<dbReference type="Pfam" id="PF07653">
    <property type="entry name" value="SH3_2"/>
    <property type="match status" value="1"/>
</dbReference>
<dbReference type="SMART" id="SM00150">
    <property type="entry name" value="SPEC"/>
    <property type="match status" value="8"/>
</dbReference>
<dbReference type="InterPro" id="IPR002017">
    <property type="entry name" value="Spectrin_repeat"/>
</dbReference>
<dbReference type="Proteomes" id="UP000225706">
    <property type="component" value="Unassembled WGS sequence"/>
</dbReference>
<evidence type="ECO:0000313" key="17">
    <source>
        <dbReference type="EMBL" id="PFX30593.1"/>
    </source>
</evidence>
<dbReference type="InterPro" id="IPR001452">
    <property type="entry name" value="SH3_domain"/>
</dbReference>
<evidence type="ECO:0000259" key="12">
    <source>
        <dbReference type="PROSITE" id="PS50002"/>
    </source>
</evidence>
<dbReference type="PROSITE" id="PS00108">
    <property type="entry name" value="PROTEIN_KINASE_ST"/>
    <property type="match status" value="1"/>
</dbReference>
<dbReference type="PROSITE" id="PS50002">
    <property type="entry name" value="SH3"/>
    <property type="match status" value="2"/>
</dbReference>
<feature type="domain" description="SH3" evidence="12">
    <location>
        <begin position="1508"/>
        <end position="1574"/>
    </location>
</feature>
<keyword evidence="4" id="KW-0597">Phosphoprotein</keyword>
<dbReference type="EMBL" id="LSMT01000048">
    <property type="protein sequence ID" value="PFX30593.1"/>
    <property type="molecule type" value="Genomic_DNA"/>
</dbReference>
<keyword evidence="2 8" id="KW-0728">SH3 domain</keyword>
<protein>
    <submittedName>
        <fullName evidence="17">Kalirin</fullName>
    </submittedName>
</protein>
<feature type="domain" description="SH3" evidence="12">
    <location>
        <begin position="2230"/>
        <end position="2293"/>
    </location>
</feature>
<evidence type="ECO:0000256" key="7">
    <source>
        <dbReference type="ARBA" id="ARBA00022840"/>
    </source>
</evidence>
<evidence type="ECO:0000259" key="13">
    <source>
        <dbReference type="PROSITE" id="PS50003"/>
    </source>
</evidence>
<feature type="region of interest" description="Disordered" evidence="11">
    <location>
        <begin position="1693"/>
        <end position="1819"/>
    </location>
</feature>
<evidence type="ECO:0000256" key="3">
    <source>
        <dbReference type="ARBA" id="ARBA00022490"/>
    </source>
</evidence>
<feature type="region of interest" description="Disordered" evidence="11">
    <location>
        <begin position="1133"/>
        <end position="1159"/>
    </location>
</feature>
<evidence type="ECO:0000256" key="2">
    <source>
        <dbReference type="ARBA" id="ARBA00022443"/>
    </source>
</evidence>
<dbReference type="SMART" id="SM00220">
    <property type="entry name" value="S_TKc"/>
    <property type="match status" value="1"/>
</dbReference>
<dbReference type="InterPro" id="IPR055251">
    <property type="entry name" value="SOS1_NGEF_PH"/>
</dbReference>
<organism evidence="17 18">
    <name type="scientific">Stylophora pistillata</name>
    <name type="common">Smooth cauliflower coral</name>
    <dbReference type="NCBI Taxonomy" id="50429"/>
    <lineage>
        <taxon>Eukaryota</taxon>
        <taxon>Metazoa</taxon>
        <taxon>Cnidaria</taxon>
        <taxon>Anthozoa</taxon>
        <taxon>Hexacorallia</taxon>
        <taxon>Scleractinia</taxon>
        <taxon>Astrocoeniina</taxon>
        <taxon>Pocilloporidae</taxon>
        <taxon>Stylophora</taxon>
    </lineage>
</organism>
<dbReference type="InterPro" id="IPR008271">
    <property type="entry name" value="Ser/Thr_kinase_AS"/>
</dbReference>
<evidence type="ECO:0000256" key="5">
    <source>
        <dbReference type="ARBA" id="ARBA00022658"/>
    </source>
</evidence>
<dbReference type="InterPro" id="IPR011009">
    <property type="entry name" value="Kinase-like_dom_sf"/>
</dbReference>
<name>A0A2B4SNE6_STYPI</name>
<feature type="compositionally biased region" description="Acidic residues" evidence="11">
    <location>
        <begin position="1735"/>
        <end position="1773"/>
    </location>
</feature>
<evidence type="ECO:0000259" key="14">
    <source>
        <dbReference type="PROSITE" id="PS50010"/>
    </source>
</evidence>
<feature type="region of interest" description="Disordered" evidence="11">
    <location>
        <begin position="1559"/>
        <end position="1673"/>
    </location>
</feature>
<dbReference type="PANTHER" id="PTHR22826">
    <property type="entry name" value="RHO GUANINE EXCHANGE FACTOR-RELATED"/>
    <property type="match status" value="1"/>
</dbReference>
<feature type="binding site" evidence="9">
    <location>
        <position position="2559"/>
    </location>
    <ligand>
        <name>ATP</name>
        <dbReference type="ChEBI" id="CHEBI:30616"/>
    </ligand>
</feature>
<dbReference type="Gene3D" id="3.30.200.20">
    <property type="entry name" value="Phosphorylase Kinase, domain 1"/>
    <property type="match status" value="1"/>
</dbReference>
<dbReference type="InterPro" id="IPR036028">
    <property type="entry name" value="SH3-like_dom_sf"/>
</dbReference>
<dbReference type="GO" id="GO:0019898">
    <property type="term" value="C:extrinsic component of membrane"/>
    <property type="evidence" value="ECO:0007669"/>
    <property type="project" value="TreeGrafter"/>
</dbReference>
<feature type="compositionally biased region" description="Low complexity" evidence="11">
    <location>
        <begin position="1462"/>
        <end position="1473"/>
    </location>
</feature>
<proteinExistence type="predicted"/>
<dbReference type="InterPro" id="IPR036116">
    <property type="entry name" value="FN3_sf"/>
</dbReference>
<dbReference type="CDD" id="cd00176">
    <property type="entry name" value="SPEC"/>
    <property type="match status" value="6"/>
</dbReference>
<dbReference type="InterPro" id="IPR000219">
    <property type="entry name" value="DH_dom"/>
</dbReference>
<dbReference type="InterPro" id="IPR001849">
    <property type="entry name" value="PH_domain"/>
</dbReference>
<evidence type="ECO:0000256" key="9">
    <source>
        <dbReference type="PROSITE-ProRule" id="PRU10141"/>
    </source>
</evidence>
<evidence type="ECO:0000256" key="4">
    <source>
        <dbReference type="ARBA" id="ARBA00022553"/>
    </source>
</evidence>
<feature type="compositionally biased region" description="Polar residues" evidence="11">
    <location>
        <begin position="2379"/>
        <end position="2390"/>
    </location>
</feature>
<dbReference type="GO" id="GO:0005737">
    <property type="term" value="C:cytoplasm"/>
    <property type="evidence" value="ECO:0007669"/>
    <property type="project" value="UniProtKB-SubCell"/>
</dbReference>
<dbReference type="SUPFAM" id="SSF49265">
    <property type="entry name" value="Fibronectin type III"/>
    <property type="match status" value="1"/>
</dbReference>
<dbReference type="Gene3D" id="1.20.900.10">
    <property type="entry name" value="Dbl homology (DH) domain"/>
    <property type="match status" value="2"/>
</dbReference>
<feature type="domain" description="Protein kinase" evidence="15">
    <location>
        <begin position="2521"/>
        <end position="2775"/>
    </location>
</feature>
<dbReference type="Pfam" id="PF00069">
    <property type="entry name" value="Pkinase"/>
    <property type="match status" value="1"/>
</dbReference>
<dbReference type="PANTHER" id="PTHR22826:SF106">
    <property type="entry name" value="TRIO, ISOFORM A"/>
    <property type="match status" value="1"/>
</dbReference>
<dbReference type="Gene3D" id="2.60.40.10">
    <property type="entry name" value="Immunoglobulins"/>
    <property type="match status" value="1"/>
</dbReference>
<dbReference type="PROSITE" id="PS50011">
    <property type="entry name" value="PROTEIN_KINASE_DOM"/>
    <property type="match status" value="1"/>
</dbReference>
<feature type="domain" description="PH" evidence="13">
    <location>
        <begin position="2012"/>
        <end position="2121"/>
    </location>
</feature>
<feature type="compositionally biased region" description="Basic and acidic residues" evidence="11">
    <location>
        <begin position="1474"/>
        <end position="1486"/>
    </location>
</feature>
<gene>
    <name evidence="17" type="primary">Kalrn</name>
    <name evidence="17" type="ORF">AWC38_SpisGene4616</name>
</gene>
<dbReference type="SMART" id="SM00325">
    <property type="entry name" value="RhoGEF"/>
    <property type="match status" value="2"/>
</dbReference>
<dbReference type="GO" id="GO:0005524">
    <property type="term" value="F:ATP binding"/>
    <property type="evidence" value="ECO:0007669"/>
    <property type="project" value="UniProtKB-UniRule"/>
</dbReference>
<dbReference type="InterPro" id="IPR051336">
    <property type="entry name" value="RhoGEF_Guanine_NuclExch_SF"/>
</dbReference>
<dbReference type="PROSITE" id="PS50853">
    <property type="entry name" value="FN3"/>
    <property type="match status" value="1"/>
</dbReference>
<dbReference type="FunFam" id="1.10.510.10:FF:000571">
    <property type="entry name" value="Maternal embryonic leucine zipper kinase"/>
    <property type="match status" value="1"/>
</dbReference>
<feature type="region of interest" description="Disordered" evidence="11">
    <location>
        <begin position="2293"/>
        <end position="2347"/>
    </location>
</feature>
<dbReference type="SUPFAM" id="SSF50729">
    <property type="entry name" value="PH domain-like"/>
    <property type="match status" value="2"/>
</dbReference>
<dbReference type="InterPro" id="IPR003961">
    <property type="entry name" value="FN3_dom"/>
</dbReference>
<feature type="domain" description="DH" evidence="14">
    <location>
        <begin position="1163"/>
        <end position="1339"/>
    </location>
</feature>
<dbReference type="PROSITE" id="PS00107">
    <property type="entry name" value="PROTEIN_KINASE_ATP"/>
    <property type="match status" value="1"/>
</dbReference>
<dbReference type="SUPFAM" id="SSF50044">
    <property type="entry name" value="SH3-domain"/>
    <property type="match status" value="2"/>
</dbReference>
<dbReference type="Gene3D" id="1.10.510.10">
    <property type="entry name" value="Transferase(Phosphotransferase) domain 1"/>
    <property type="match status" value="1"/>
</dbReference>
<dbReference type="Pfam" id="PF00041">
    <property type="entry name" value="fn3"/>
    <property type="match status" value="1"/>
</dbReference>
<dbReference type="InterPro" id="IPR013783">
    <property type="entry name" value="Ig-like_fold"/>
</dbReference>
<feature type="compositionally biased region" description="Low complexity" evidence="11">
    <location>
        <begin position="1586"/>
        <end position="1601"/>
    </location>
</feature>
<dbReference type="FunFam" id="1.20.900.10:FF:000008">
    <property type="entry name" value="rho guanine nucleotide exchange factor 25"/>
    <property type="match status" value="1"/>
</dbReference>
<dbReference type="SMART" id="SM00326">
    <property type="entry name" value="SH3"/>
    <property type="match status" value="2"/>
</dbReference>
<dbReference type="OrthoDB" id="10256089at2759"/>
<keyword evidence="3" id="KW-0963">Cytoplasm</keyword>
<keyword evidence="5" id="KW-0344">Guanine-nucleotide releasing factor</keyword>
<dbReference type="InterPro" id="IPR017441">
    <property type="entry name" value="Protein_kinase_ATP_BS"/>
</dbReference>
<dbReference type="STRING" id="50429.A0A2B4SNE6"/>
<dbReference type="InterPro" id="IPR000719">
    <property type="entry name" value="Prot_kinase_dom"/>
</dbReference>
<feature type="compositionally biased region" description="Acidic residues" evidence="11">
    <location>
        <begin position="1783"/>
        <end position="1802"/>
    </location>
</feature>
<evidence type="ECO:0000256" key="11">
    <source>
        <dbReference type="SAM" id="MobiDB-lite"/>
    </source>
</evidence>
<feature type="compositionally biased region" description="Polar residues" evidence="11">
    <location>
        <begin position="1602"/>
        <end position="1617"/>
    </location>
</feature>
<dbReference type="GO" id="GO:0005085">
    <property type="term" value="F:guanyl-nucleotide exchange factor activity"/>
    <property type="evidence" value="ECO:0007669"/>
    <property type="project" value="UniProtKB-KW"/>
</dbReference>
<dbReference type="Pfam" id="PF23323">
    <property type="entry name" value="Spectrin_6"/>
    <property type="match status" value="1"/>
</dbReference>
<feature type="region of interest" description="Disordered" evidence="11">
    <location>
        <begin position="2367"/>
        <end position="2402"/>
    </location>
</feature>
<feature type="coiled-coil region" evidence="10">
    <location>
        <begin position="687"/>
        <end position="714"/>
    </location>
</feature>
<comment type="caution">
    <text evidence="17">The sequence shown here is derived from an EMBL/GenBank/DDBJ whole genome shotgun (WGS) entry which is preliminary data.</text>
</comment>
<feature type="domain" description="Fibronectin type-III" evidence="16">
    <location>
        <begin position="2395"/>
        <end position="2491"/>
    </location>
</feature>
<dbReference type="PROSITE" id="PS50010">
    <property type="entry name" value="DH_2"/>
    <property type="match status" value="2"/>
</dbReference>
<dbReference type="Pfam" id="PF22697">
    <property type="entry name" value="SOS1_NGEF_PH"/>
    <property type="match status" value="2"/>
</dbReference>
<dbReference type="Pfam" id="PF00435">
    <property type="entry name" value="Spectrin"/>
    <property type="match status" value="4"/>
</dbReference>
<dbReference type="CDD" id="cd00160">
    <property type="entry name" value="RhoGEF"/>
    <property type="match status" value="2"/>
</dbReference>
<feature type="compositionally biased region" description="Basic and acidic residues" evidence="11">
    <location>
        <begin position="2333"/>
        <end position="2345"/>
    </location>
</feature>
<dbReference type="Gene3D" id="1.20.58.60">
    <property type="match status" value="5"/>
</dbReference>
<dbReference type="GO" id="GO:0004672">
    <property type="term" value="F:protein kinase activity"/>
    <property type="evidence" value="ECO:0007669"/>
    <property type="project" value="InterPro"/>
</dbReference>
<evidence type="ECO:0000256" key="1">
    <source>
        <dbReference type="ARBA" id="ARBA00004496"/>
    </source>
</evidence>
<dbReference type="SMART" id="SM00233">
    <property type="entry name" value="PH"/>
    <property type="match status" value="2"/>
</dbReference>
<feature type="region of interest" description="Disordered" evidence="11">
    <location>
        <begin position="1462"/>
        <end position="1486"/>
    </location>
</feature>
<dbReference type="InterPro" id="IPR011993">
    <property type="entry name" value="PH-like_dom_sf"/>
</dbReference>